<dbReference type="STRING" id="1834191.A5886_002195"/>
<reference evidence="1 2" key="1">
    <citation type="submission" date="2017-05" db="EMBL/GenBank/DDBJ databases">
        <title>The Genome Sequence of Enterococcus sp. 8G7_MSG3316.</title>
        <authorList>
            <consortium name="The Broad Institute Genomics Platform"/>
            <consortium name="The Broad Institute Genomic Center for Infectious Diseases"/>
            <person name="Earl A."/>
            <person name="Manson A."/>
            <person name="Schwartman J."/>
            <person name="Gilmore M."/>
            <person name="Abouelleil A."/>
            <person name="Cao P."/>
            <person name="Chapman S."/>
            <person name="Cusick C."/>
            <person name="Shea T."/>
            <person name="Young S."/>
            <person name="Neafsey D."/>
            <person name="Nusbaum C."/>
            <person name="Birren B."/>
        </authorList>
    </citation>
    <scope>NUCLEOTIDE SEQUENCE [LARGE SCALE GENOMIC DNA]</scope>
    <source>
        <strain evidence="1 2">8G7_MSG3316</strain>
    </source>
</reference>
<protein>
    <submittedName>
        <fullName evidence="1">Uncharacterized protein</fullName>
    </submittedName>
</protein>
<keyword evidence="2" id="KW-1185">Reference proteome</keyword>
<name>A0A242A7U9_9ENTE</name>
<evidence type="ECO:0000313" key="1">
    <source>
        <dbReference type="EMBL" id="OTN77115.1"/>
    </source>
</evidence>
<accession>A0A242A7U9</accession>
<dbReference type="OrthoDB" id="2156645at2"/>
<dbReference type="EMBL" id="NGKU01000001">
    <property type="protein sequence ID" value="OTN77115.1"/>
    <property type="molecule type" value="Genomic_DNA"/>
</dbReference>
<sequence length="100" mass="11690">MKKPTLKELIISAEKETNPDDWYRQGLILERFHGMSKSTLLQYCKEMDEIPEFAEGLLRPGPSTTFVHYQTFLWFLKWKDTNKYLINKLSPHEVLGGVTA</sequence>
<dbReference type="Proteomes" id="UP000195043">
    <property type="component" value="Unassembled WGS sequence"/>
</dbReference>
<dbReference type="AlphaFoldDB" id="A0A242A7U9"/>
<evidence type="ECO:0000313" key="2">
    <source>
        <dbReference type="Proteomes" id="UP000195043"/>
    </source>
</evidence>
<comment type="caution">
    <text evidence="1">The sequence shown here is derived from an EMBL/GenBank/DDBJ whole genome shotgun (WGS) entry which is preliminary data.</text>
</comment>
<organism evidence="1 2">
    <name type="scientific">Candidatus Enterococcus testudinis</name>
    <dbReference type="NCBI Taxonomy" id="1834191"/>
    <lineage>
        <taxon>Bacteria</taxon>
        <taxon>Bacillati</taxon>
        <taxon>Bacillota</taxon>
        <taxon>Bacilli</taxon>
        <taxon>Lactobacillales</taxon>
        <taxon>Enterococcaceae</taxon>
        <taxon>Enterococcus</taxon>
    </lineage>
</organism>
<proteinExistence type="predicted"/>
<gene>
    <name evidence="1" type="ORF">A5886_002195</name>
</gene>
<dbReference type="RefSeq" id="WP_086275177.1">
    <property type="nucleotide sequence ID" value="NZ_NGKU01000001.1"/>
</dbReference>